<sequence>LSFGNYQKKSPGFLRETGDNVPFPLLTDSYKVSHPEQYPDAKKMVAYAEFRCGYDKDVQDQRIIFYGLRFIIENYVNKKWTIDDIERASAFFKTHNANYTSFPFPEDLFLKFIKEKDGYFPVKIEALPEGTVVYPHVPVFVITAEKEYSRLVTYLETILTMVWYPSTVATLSRRMKDLIEESFEKSVDEEFYCMIESRLHDFGFRGCTSVEQSIYGGCAHLLNFTGSDTMSAAYYAQFYLNYGKPVATSIPATEHSVMTSFKSEKDAIINMIEKFGSGIYSIVMDSYDYANALNNILPVVASKKLEKGGILVLRPDSGNPSEVVLMALRAAEKVFGASINKKGYKVSVLLLLKEVLNKCSVIQGDGVTFEQTKEILKSILDAGFSSMNLALGMGGGLLQKLNRDTMSFATKLCYIEYVDGTDRGEYRKYGREIRRNIMRYQQIFKRKSMMLLEYIK</sequence>
<keyword evidence="4" id="KW-0808">Transferase</keyword>
<feature type="domain" description="Nicotinate/nicotinamide phosphoribosyltransferase" evidence="10">
    <location>
        <begin position="198"/>
        <end position="416"/>
    </location>
</feature>
<comment type="catalytic activity">
    <reaction evidence="8">
        <text>beta-nicotinamide D-ribonucleotide + diphosphate = 5-phospho-alpha-D-ribose 1-diphosphate + nicotinamide + H(+)</text>
        <dbReference type="Rhea" id="RHEA:16149"/>
        <dbReference type="ChEBI" id="CHEBI:14649"/>
        <dbReference type="ChEBI" id="CHEBI:15378"/>
        <dbReference type="ChEBI" id="CHEBI:17154"/>
        <dbReference type="ChEBI" id="CHEBI:33019"/>
        <dbReference type="ChEBI" id="CHEBI:58017"/>
        <dbReference type="EC" id="2.4.2.12"/>
    </reaction>
    <physiologicalReaction direction="right-to-left" evidence="8">
        <dbReference type="Rhea" id="RHEA:16151"/>
    </physiologicalReaction>
</comment>
<dbReference type="InterPro" id="IPR041525">
    <property type="entry name" value="N/Namide_PRibTrfase"/>
</dbReference>
<evidence type="ECO:0000259" key="11">
    <source>
        <dbReference type="Pfam" id="PF18127"/>
    </source>
</evidence>
<evidence type="ECO:0000259" key="10">
    <source>
        <dbReference type="Pfam" id="PF04095"/>
    </source>
</evidence>
<dbReference type="Pfam" id="PF04095">
    <property type="entry name" value="NAPRTase"/>
    <property type="match status" value="1"/>
</dbReference>
<dbReference type="EMBL" id="ML006555">
    <property type="protein sequence ID" value="RKP16430.1"/>
    <property type="molecule type" value="Genomic_DNA"/>
</dbReference>
<keyword evidence="2" id="KW-0662">Pyridine nucleotide biosynthesis</keyword>
<gene>
    <name evidence="12" type="ORF">ROZALSC1DRAFT_25287</name>
</gene>
<comment type="similarity">
    <text evidence="1">Belongs to the NAPRTase family.</text>
</comment>
<feature type="binding site" evidence="9">
    <location>
        <position position="403"/>
    </location>
    <ligand>
        <name>beta-nicotinamide D-ribonucleotide</name>
        <dbReference type="ChEBI" id="CHEBI:14649"/>
    </ligand>
</feature>
<dbReference type="InterPro" id="IPR016471">
    <property type="entry name" value="Nicotinamide_PRibTrfase"/>
</dbReference>
<dbReference type="InterPro" id="IPR036068">
    <property type="entry name" value="Nicotinate_pribotase-like_C"/>
</dbReference>
<dbReference type="InterPro" id="IPR041529">
    <property type="entry name" value="DUF5598"/>
</dbReference>
<reference evidence="13" key="1">
    <citation type="journal article" date="2018" name="Nat. Microbiol.">
        <title>Leveraging single-cell genomics to expand the fungal tree of life.</title>
        <authorList>
            <person name="Ahrendt S.R."/>
            <person name="Quandt C.A."/>
            <person name="Ciobanu D."/>
            <person name="Clum A."/>
            <person name="Salamov A."/>
            <person name="Andreopoulos B."/>
            <person name="Cheng J.F."/>
            <person name="Woyke T."/>
            <person name="Pelin A."/>
            <person name="Henrissat B."/>
            <person name="Reynolds N.K."/>
            <person name="Benny G.L."/>
            <person name="Smith M.E."/>
            <person name="James T.Y."/>
            <person name="Grigoriev I.V."/>
        </authorList>
    </citation>
    <scope>NUCLEOTIDE SEQUENCE [LARGE SCALE GENOMIC DNA]</scope>
    <source>
        <strain evidence="13">CSF55</strain>
    </source>
</reference>
<evidence type="ECO:0000256" key="7">
    <source>
        <dbReference type="ARBA" id="ARBA00035036"/>
    </source>
</evidence>
<dbReference type="UniPathway" id="UPA00253"/>
<evidence type="ECO:0000313" key="13">
    <source>
        <dbReference type="Proteomes" id="UP000281549"/>
    </source>
</evidence>
<feature type="binding site" evidence="9">
    <location>
        <begin position="314"/>
        <end position="316"/>
    </location>
    <ligand>
        <name>beta-nicotinamide D-ribonucleotide</name>
        <dbReference type="ChEBI" id="CHEBI:14649"/>
    </ligand>
</feature>
<name>A0A4P9YDZ4_ROZAC</name>
<feature type="binding site" evidence="9">
    <location>
        <position position="395"/>
    </location>
    <ligand>
        <name>beta-nicotinamide D-ribonucleotide</name>
        <dbReference type="ChEBI" id="CHEBI:14649"/>
    </ligand>
</feature>
<comment type="pathway">
    <text evidence="5">Cofactor biosynthesis; NAD(+) biosynthesis; nicotinamide D-ribonucleotide from 5-phospho-alpha-D-ribose 1-diphosphate and nicotinamide: step 1/1.</text>
</comment>
<dbReference type="SUPFAM" id="SSF54675">
    <property type="entry name" value="Nicotinate/Quinolinate PRTase N-terminal domain-like"/>
    <property type="match status" value="1"/>
</dbReference>
<dbReference type="PANTHER" id="PTHR43816">
    <property type="entry name" value="NICOTINAMIDE PHOSPHORIBOSYLTRANSFERASE"/>
    <property type="match status" value="1"/>
</dbReference>
<proteinExistence type="inferred from homology"/>
<dbReference type="InterPro" id="IPR013785">
    <property type="entry name" value="Aldolase_TIM"/>
</dbReference>
<evidence type="ECO:0000256" key="5">
    <source>
        <dbReference type="ARBA" id="ARBA00035007"/>
    </source>
</evidence>
<dbReference type="PANTHER" id="PTHR43816:SF1">
    <property type="entry name" value="NICOTINAMIDE PHOSPHORIBOSYLTRANSFERASE"/>
    <property type="match status" value="1"/>
</dbReference>
<dbReference type="GO" id="GO:0009435">
    <property type="term" value="P:NAD+ biosynthetic process"/>
    <property type="evidence" value="ECO:0007669"/>
    <property type="project" value="UniProtKB-UniPathway"/>
</dbReference>
<dbReference type="EC" id="2.4.2.12" evidence="6"/>
<protein>
    <recommendedName>
        <fullName evidence="7">Nicotinamide phosphoribosyltransferase</fullName>
        <ecNumber evidence="6">2.4.2.12</ecNumber>
    </recommendedName>
</protein>
<dbReference type="SUPFAM" id="SSF51690">
    <property type="entry name" value="Nicotinate/Quinolinate PRTase C-terminal domain-like"/>
    <property type="match status" value="1"/>
</dbReference>
<evidence type="ECO:0000256" key="8">
    <source>
        <dbReference type="ARBA" id="ARBA00047835"/>
    </source>
</evidence>
<feature type="binding site" evidence="9">
    <location>
        <position position="228"/>
    </location>
    <ligand>
        <name>beta-nicotinamide D-ribonucleotide</name>
        <dbReference type="ChEBI" id="CHEBI:14649"/>
    </ligand>
</feature>
<accession>A0A4P9YDZ4</accession>
<feature type="binding site" evidence="9">
    <location>
        <position position="314"/>
    </location>
    <ligand>
        <name>diphosphate</name>
        <dbReference type="ChEBI" id="CHEBI:33019"/>
    </ligand>
</feature>
<evidence type="ECO:0000256" key="9">
    <source>
        <dbReference type="PIRSR" id="PIRSR005943-1"/>
    </source>
</evidence>
<dbReference type="Proteomes" id="UP000281549">
    <property type="component" value="Unassembled WGS sequence"/>
</dbReference>
<evidence type="ECO:0000313" key="12">
    <source>
        <dbReference type="EMBL" id="RKP16430.1"/>
    </source>
</evidence>
<feature type="binding site" evidence="9">
    <location>
        <begin position="364"/>
        <end position="365"/>
    </location>
    <ligand>
        <name>beta-nicotinamide D-ribonucleotide</name>
        <dbReference type="ChEBI" id="CHEBI:14649"/>
    </ligand>
</feature>
<evidence type="ECO:0000256" key="6">
    <source>
        <dbReference type="ARBA" id="ARBA00035024"/>
    </source>
</evidence>
<dbReference type="GO" id="GO:0047280">
    <property type="term" value="F:nicotinamide phosphoribosyltransferase activity"/>
    <property type="evidence" value="ECO:0007669"/>
    <property type="project" value="UniProtKB-EC"/>
</dbReference>
<evidence type="ECO:0000256" key="3">
    <source>
        <dbReference type="ARBA" id="ARBA00022676"/>
    </source>
</evidence>
<evidence type="ECO:0000256" key="1">
    <source>
        <dbReference type="ARBA" id="ARBA00010897"/>
    </source>
</evidence>
<keyword evidence="3" id="KW-0328">Glycosyltransferase</keyword>
<dbReference type="AlphaFoldDB" id="A0A4P9YDZ4"/>
<feature type="non-terminal residue" evidence="12">
    <location>
        <position position="1"/>
    </location>
</feature>
<feature type="domain" description="Nicotinamide phosphoribosyltransferase N-terminal" evidence="11">
    <location>
        <begin position="25"/>
        <end position="124"/>
    </location>
</feature>
<feature type="binding site" evidence="9">
    <location>
        <position position="255"/>
    </location>
    <ligand>
        <name>diphosphate</name>
        <dbReference type="ChEBI" id="CHEBI:33019"/>
    </ligand>
</feature>
<dbReference type="Gene3D" id="3.20.20.70">
    <property type="entry name" value="Aldolase class I"/>
    <property type="match status" value="1"/>
</dbReference>
<dbReference type="PIRSF" id="PIRSF005943">
    <property type="entry name" value="NMPRT"/>
    <property type="match status" value="1"/>
</dbReference>
<evidence type="ECO:0000256" key="2">
    <source>
        <dbReference type="ARBA" id="ARBA00022642"/>
    </source>
</evidence>
<dbReference type="Pfam" id="PF18127">
    <property type="entry name" value="NAMPT_N"/>
    <property type="match status" value="1"/>
</dbReference>
<organism evidence="12 13">
    <name type="scientific">Rozella allomycis (strain CSF55)</name>
    <dbReference type="NCBI Taxonomy" id="988480"/>
    <lineage>
        <taxon>Eukaryota</taxon>
        <taxon>Fungi</taxon>
        <taxon>Fungi incertae sedis</taxon>
        <taxon>Cryptomycota</taxon>
        <taxon>Cryptomycota incertae sedis</taxon>
        <taxon>Rozella</taxon>
    </lineage>
</organism>
<feature type="binding site" evidence="9">
    <location>
        <position position="205"/>
    </location>
    <ligand>
        <name>diphosphate</name>
        <dbReference type="ChEBI" id="CHEBI:33019"/>
    </ligand>
</feature>
<evidence type="ECO:0000256" key="4">
    <source>
        <dbReference type="ARBA" id="ARBA00022679"/>
    </source>
</evidence>